<evidence type="ECO:0000256" key="3">
    <source>
        <dbReference type="ARBA" id="ARBA00022692"/>
    </source>
</evidence>
<keyword evidence="4 6" id="KW-1133">Transmembrane helix</keyword>
<evidence type="ECO:0000256" key="4">
    <source>
        <dbReference type="ARBA" id="ARBA00022989"/>
    </source>
</evidence>
<keyword evidence="3 6" id="KW-0812">Transmembrane</keyword>
<reference evidence="8 9" key="1">
    <citation type="submission" date="2021-03" db="EMBL/GenBank/DDBJ databases">
        <authorList>
            <person name="Gilmore M.S."/>
            <person name="Schwartzman J."/>
            <person name="Van Tyne D."/>
            <person name="Martin M."/>
            <person name="Earl A.M."/>
            <person name="Manson A.L."/>
            <person name="Straub T."/>
            <person name="Salamzade R."/>
            <person name="Saavedra J."/>
            <person name="Lebreton F."/>
            <person name="Prichula J."/>
            <person name="Schaufler K."/>
            <person name="Gaca A."/>
            <person name="Sgardioli B."/>
            <person name="Wagenaar J."/>
            <person name="Strong T."/>
        </authorList>
    </citation>
    <scope>NUCLEOTIDE SEQUENCE [LARGE SCALE GENOMIC DNA]</scope>
    <source>
        <strain evidence="8 9">665A</strain>
    </source>
</reference>
<feature type="domain" description="ABC3 transporter permease C-terminal" evidence="7">
    <location>
        <begin position="60"/>
        <end position="180"/>
    </location>
</feature>
<accession>A0ABV0EMC5</accession>
<evidence type="ECO:0000256" key="2">
    <source>
        <dbReference type="ARBA" id="ARBA00022475"/>
    </source>
</evidence>
<feature type="transmembrane region" description="Helical" evidence="6">
    <location>
        <begin position="197"/>
        <end position="227"/>
    </location>
</feature>
<dbReference type="Proteomes" id="UP000664357">
    <property type="component" value="Unassembled WGS sequence"/>
</dbReference>
<feature type="transmembrane region" description="Helical" evidence="6">
    <location>
        <begin position="284"/>
        <end position="304"/>
    </location>
</feature>
<evidence type="ECO:0000313" key="8">
    <source>
        <dbReference type="EMBL" id="MEO1769787.1"/>
    </source>
</evidence>
<comment type="subcellular location">
    <subcellularLocation>
        <location evidence="1">Cell membrane</location>
        <topology evidence="1">Multi-pass membrane protein</topology>
    </subcellularLocation>
</comment>
<feature type="transmembrane region" description="Helical" evidence="6">
    <location>
        <begin position="112"/>
        <end position="135"/>
    </location>
</feature>
<dbReference type="EMBL" id="JAFREL020000001">
    <property type="protein sequence ID" value="MEO1769787.1"/>
    <property type="molecule type" value="Genomic_DNA"/>
</dbReference>
<dbReference type="PANTHER" id="PTHR46795:SF3">
    <property type="entry name" value="ABC TRANSPORTER PERMEASE"/>
    <property type="match status" value="1"/>
</dbReference>
<dbReference type="InterPro" id="IPR003838">
    <property type="entry name" value="ABC3_permease_C"/>
</dbReference>
<evidence type="ECO:0000259" key="7">
    <source>
        <dbReference type="Pfam" id="PF02687"/>
    </source>
</evidence>
<dbReference type="RefSeq" id="WP_207702147.1">
    <property type="nucleotide sequence ID" value="NZ_JAFREL020000001.1"/>
</dbReference>
<feature type="transmembrane region" description="Helical" evidence="6">
    <location>
        <begin position="155"/>
        <end position="176"/>
    </location>
</feature>
<sequence length="696" mass="79089">MNMDKVFSKLRRYNRGNYVQLVFCLTFAILLITSFAATMYSKTVQTVLPLGGDSRKQVNLIFAVALIGCLMFSVYAAGLFFKYKSRETGVFLALGASKRILAKAFYKELGKILLACSLVGILVGNITSFLIWQLFRLLVIDTSQMVYRFSPMGTAIGVVFSLVVGLFVLGLAYLFMKRSNLMDILNEQRKNEPIQEVTKTYGLVGLVMVVAGLLLGYVVPMLSAAWFKFNLPAIWGMTYLLSVVGIYRILTYLISHHERGRRPQSYYKKIIPFSMMKFQGKQTVRNMCVMALLVLASLFALFYVPMNSVSFWSIDDNPIDFSLPFPASIELMNQGDIESLAAEHGVAVTDYQEVYFAKLLGSGVERDWTDDGQLIEDYQEKSRYSEFISASDYQQATGEELKVPQGKYYILAGGPEGFWYKFDDLDKVTNPVTNQSFDLTFAGDKQSSALHRFGTDRYVLNDADFAQIVGERIPAEHQLKQLMFNVEETEAAQAFAQDVFQRFVDQSPAEMARINPFDDYKFEQAKAANEHYGDDIPIELDADNPDLRDNWKYYPNIKIIMKQNFLRDMAVYFLLFVYVAIICLAAVGIIGYTRSITIGINNKQLFDDLTKLGANKRYIRKTIHSQLTKIFVFPMVIGVIVVLLYTLLIFWGNDRVLTPEELKSYAIDMGLVVVVSIYVYAVYRASLKKLLKIVYQ</sequence>
<dbReference type="Pfam" id="PF02687">
    <property type="entry name" value="FtsX"/>
    <property type="match status" value="1"/>
</dbReference>
<evidence type="ECO:0000256" key="1">
    <source>
        <dbReference type="ARBA" id="ARBA00004651"/>
    </source>
</evidence>
<evidence type="ECO:0000313" key="9">
    <source>
        <dbReference type="Proteomes" id="UP000664357"/>
    </source>
</evidence>
<gene>
    <name evidence="8" type="ORF">JZO67_001738</name>
</gene>
<feature type="transmembrane region" description="Helical" evidence="6">
    <location>
        <begin position="630"/>
        <end position="652"/>
    </location>
</feature>
<keyword evidence="5 6" id="KW-0472">Membrane</keyword>
<feature type="transmembrane region" description="Helical" evidence="6">
    <location>
        <begin position="60"/>
        <end position="81"/>
    </location>
</feature>
<dbReference type="InterPro" id="IPR052536">
    <property type="entry name" value="ABC-4_Integral_Memb_Prot"/>
</dbReference>
<reference evidence="8 9" key="2">
    <citation type="submission" date="2024-02" db="EMBL/GenBank/DDBJ databases">
        <title>The Genome Sequence of Enterococcus sp. DIV0159.</title>
        <authorList>
            <person name="Earl A."/>
            <person name="Manson A."/>
            <person name="Gilmore M."/>
            <person name="Sanders J."/>
            <person name="Shea T."/>
            <person name="Howe W."/>
            <person name="Livny J."/>
            <person name="Cuomo C."/>
            <person name="Neafsey D."/>
            <person name="Birren B."/>
        </authorList>
    </citation>
    <scope>NUCLEOTIDE SEQUENCE [LARGE SCALE GENOMIC DNA]</scope>
    <source>
        <strain evidence="8 9">665A</strain>
    </source>
</reference>
<feature type="transmembrane region" description="Helical" evidence="6">
    <location>
        <begin position="233"/>
        <end position="254"/>
    </location>
</feature>
<feature type="transmembrane region" description="Helical" evidence="6">
    <location>
        <begin position="664"/>
        <end position="683"/>
    </location>
</feature>
<feature type="transmembrane region" description="Helical" evidence="6">
    <location>
        <begin position="569"/>
        <end position="593"/>
    </location>
</feature>
<keyword evidence="9" id="KW-1185">Reference proteome</keyword>
<keyword evidence="2" id="KW-1003">Cell membrane</keyword>
<organism evidence="8 9">
    <name type="scientific">Candidatus Enterococcus ferrettii</name>
    <dbReference type="NCBI Taxonomy" id="2815324"/>
    <lineage>
        <taxon>Bacteria</taxon>
        <taxon>Bacillati</taxon>
        <taxon>Bacillota</taxon>
        <taxon>Bacilli</taxon>
        <taxon>Lactobacillales</taxon>
        <taxon>Enterococcaceae</taxon>
        <taxon>Enterococcus</taxon>
    </lineage>
</organism>
<name>A0ABV0EMC5_9ENTE</name>
<proteinExistence type="predicted"/>
<dbReference type="PANTHER" id="PTHR46795">
    <property type="entry name" value="ABC TRANSPORTER PERMEASE-RELATED-RELATED"/>
    <property type="match status" value="1"/>
</dbReference>
<feature type="transmembrane region" description="Helical" evidence="6">
    <location>
        <begin position="21"/>
        <end position="40"/>
    </location>
</feature>
<evidence type="ECO:0000256" key="5">
    <source>
        <dbReference type="ARBA" id="ARBA00023136"/>
    </source>
</evidence>
<protein>
    <recommendedName>
        <fullName evidence="7">ABC3 transporter permease C-terminal domain-containing protein</fullName>
    </recommendedName>
</protein>
<evidence type="ECO:0000256" key="6">
    <source>
        <dbReference type="SAM" id="Phobius"/>
    </source>
</evidence>
<comment type="caution">
    <text evidence="8">The sequence shown here is derived from an EMBL/GenBank/DDBJ whole genome shotgun (WGS) entry which is preliminary data.</text>
</comment>